<name>A0A2N9HY68_FAGSY</name>
<evidence type="ECO:0000313" key="2">
    <source>
        <dbReference type="EMBL" id="SPD17068.1"/>
    </source>
</evidence>
<protein>
    <submittedName>
        <fullName evidence="2">Uncharacterized protein</fullName>
    </submittedName>
</protein>
<dbReference type="EMBL" id="OIVN01004390">
    <property type="protein sequence ID" value="SPD17068.1"/>
    <property type="molecule type" value="Genomic_DNA"/>
</dbReference>
<feature type="region of interest" description="Disordered" evidence="1">
    <location>
        <begin position="18"/>
        <end position="38"/>
    </location>
</feature>
<feature type="region of interest" description="Disordered" evidence="1">
    <location>
        <begin position="419"/>
        <end position="445"/>
    </location>
</feature>
<sequence length="445" mass="49642">MAFEGSSWHEVWSEDLPSGLSDRADGDNSSDDTSSISGLKKYRDRCQIPNDVVLRIPDPDERACSSKYDDVAFYEADFNAGLSQGVDSLTVDKFLYCYKPSQIAVSPGFWTLNNCQKGMKLVTGFPTSNRKWKDDYVFIYGDNWEGLPWEEKDDSFVRVRCAWGTPLTSETMSVNLNKKRRGDSASKPGSNEVIARPPPIPELAPVVQVPATSVEVIEPTGAHSSSKVVEKAPTLALDASLALRRAKSVVTKEDMDDYGKLNTNVVKRALAHSLMKGLTEAMVVANRCMQWEEGIEKLKSQLTDAMDANKTLSSFVAELTREKNLLMEELTRIGIEASVKDDKLKRMKESYGKALDQLKVLSKQMEMAGAYAVEEYKSFDACDDSNTKYFLAGFELLRKQAKEKYPDLDFDVFQPYEDDDSVAPVQERDEVAPSVDPQLTDDATS</sequence>
<evidence type="ECO:0000256" key="1">
    <source>
        <dbReference type="SAM" id="MobiDB-lite"/>
    </source>
</evidence>
<reference evidence="2" key="1">
    <citation type="submission" date="2018-02" db="EMBL/GenBank/DDBJ databases">
        <authorList>
            <person name="Cohen D.B."/>
            <person name="Kent A.D."/>
        </authorList>
    </citation>
    <scope>NUCLEOTIDE SEQUENCE</scope>
</reference>
<proteinExistence type="predicted"/>
<organism evidence="2">
    <name type="scientific">Fagus sylvatica</name>
    <name type="common">Beechnut</name>
    <dbReference type="NCBI Taxonomy" id="28930"/>
    <lineage>
        <taxon>Eukaryota</taxon>
        <taxon>Viridiplantae</taxon>
        <taxon>Streptophyta</taxon>
        <taxon>Embryophyta</taxon>
        <taxon>Tracheophyta</taxon>
        <taxon>Spermatophyta</taxon>
        <taxon>Magnoliopsida</taxon>
        <taxon>eudicotyledons</taxon>
        <taxon>Gunneridae</taxon>
        <taxon>Pentapetalae</taxon>
        <taxon>rosids</taxon>
        <taxon>fabids</taxon>
        <taxon>Fagales</taxon>
        <taxon>Fagaceae</taxon>
        <taxon>Fagus</taxon>
    </lineage>
</organism>
<feature type="region of interest" description="Disordered" evidence="1">
    <location>
        <begin position="177"/>
        <end position="198"/>
    </location>
</feature>
<gene>
    <name evidence="2" type="ORF">FSB_LOCUS44950</name>
</gene>
<dbReference type="AlphaFoldDB" id="A0A2N9HY68"/>
<accession>A0A2N9HY68</accession>